<gene>
    <name evidence="5" type="ORF">BS47DRAFT_1483046</name>
</gene>
<accession>A0A9P6B7R9</accession>
<feature type="transmembrane region" description="Helical" evidence="4">
    <location>
        <begin position="12"/>
        <end position="31"/>
    </location>
</feature>
<dbReference type="PANTHER" id="PTHR28074">
    <property type="entry name" value="ATP SYNTHASE SUBUNIT K, MITOCHONDRIAL"/>
    <property type="match status" value="1"/>
</dbReference>
<organism evidence="5 6">
    <name type="scientific">Hydnum rufescens UP504</name>
    <dbReference type="NCBI Taxonomy" id="1448309"/>
    <lineage>
        <taxon>Eukaryota</taxon>
        <taxon>Fungi</taxon>
        <taxon>Dikarya</taxon>
        <taxon>Basidiomycota</taxon>
        <taxon>Agaricomycotina</taxon>
        <taxon>Agaricomycetes</taxon>
        <taxon>Cantharellales</taxon>
        <taxon>Hydnaceae</taxon>
        <taxon>Hydnum</taxon>
    </lineage>
</organism>
<keyword evidence="4" id="KW-1133">Transmembrane helix</keyword>
<dbReference type="Proteomes" id="UP000886523">
    <property type="component" value="Unassembled WGS sequence"/>
</dbReference>
<evidence type="ECO:0000256" key="3">
    <source>
        <dbReference type="ARBA" id="ARBA00023136"/>
    </source>
</evidence>
<dbReference type="EMBL" id="MU128929">
    <property type="protein sequence ID" value="KAF9517846.1"/>
    <property type="molecule type" value="Genomic_DNA"/>
</dbReference>
<dbReference type="Pfam" id="PF11022">
    <property type="entry name" value="ATP19"/>
    <property type="match status" value="1"/>
</dbReference>
<dbReference type="InterPro" id="IPR021278">
    <property type="entry name" value="ATP19"/>
</dbReference>
<evidence type="ECO:0000313" key="5">
    <source>
        <dbReference type="EMBL" id="KAF9517846.1"/>
    </source>
</evidence>
<dbReference type="AlphaFoldDB" id="A0A9P6B7R9"/>
<evidence type="ECO:0000313" key="6">
    <source>
        <dbReference type="Proteomes" id="UP000886523"/>
    </source>
</evidence>
<comment type="caution">
    <text evidence="5">The sequence shown here is derived from an EMBL/GenBank/DDBJ whole genome shotgun (WGS) entry which is preliminary data.</text>
</comment>
<keyword evidence="6" id="KW-1185">Reference proteome</keyword>
<dbReference type="GO" id="GO:0015986">
    <property type="term" value="P:proton motive force-driven ATP synthesis"/>
    <property type="evidence" value="ECO:0007669"/>
    <property type="project" value="TreeGrafter"/>
</dbReference>
<dbReference type="GO" id="GO:0031966">
    <property type="term" value="C:mitochondrial membrane"/>
    <property type="evidence" value="ECO:0007669"/>
    <property type="project" value="UniProtKB-SubCell"/>
</dbReference>
<keyword evidence="2" id="KW-0496">Mitochondrion</keyword>
<name>A0A9P6B7R9_9AGAM</name>
<evidence type="ECO:0000256" key="4">
    <source>
        <dbReference type="SAM" id="Phobius"/>
    </source>
</evidence>
<protein>
    <submittedName>
        <fullName evidence="5">Uncharacterized protein</fullName>
    </submittedName>
</protein>
<keyword evidence="4" id="KW-0812">Transmembrane</keyword>
<reference evidence="5" key="1">
    <citation type="journal article" date="2020" name="Nat. Commun.">
        <title>Large-scale genome sequencing of mycorrhizal fungi provides insights into the early evolution of symbiotic traits.</title>
        <authorList>
            <person name="Miyauchi S."/>
            <person name="Kiss E."/>
            <person name="Kuo A."/>
            <person name="Drula E."/>
            <person name="Kohler A."/>
            <person name="Sanchez-Garcia M."/>
            <person name="Morin E."/>
            <person name="Andreopoulos B."/>
            <person name="Barry K.W."/>
            <person name="Bonito G."/>
            <person name="Buee M."/>
            <person name="Carver A."/>
            <person name="Chen C."/>
            <person name="Cichocki N."/>
            <person name="Clum A."/>
            <person name="Culley D."/>
            <person name="Crous P.W."/>
            <person name="Fauchery L."/>
            <person name="Girlanda M."/>
            <person name="Hayes R.D."/>
            <person name="Keri Z."/>
            <person name="LaButti K."/>
            <person name="Lipzen A."/>
            <person name="Lombard V."/>
            <person name="Magnuson J."/>
            <person name="Maillard F."/>
            <person name="Murat C."/>
            <person name="Nolan M."/>
            <person name="Ohm R.A."/>
            <person name="Pangilinan J."/>
            <person name="Pereira M.F."/>
            <person name="Perotto S."/>
            <person name="Peter M."/>
            <person name="Pfister S."/>
            <person name="Riley R."/>
            <person name="Sitrit Y."/>
            <person name="Stielow J.B."/>
            <person name="Szollosi G."/>
            <person name="Zifcakova L."/>
            <person name="Stursova M."/>
            <person name="Spatafora J.W."/>
            <person name="Tedersoo L."/>
            <person name="Vaario L.M."/>
            <person name="Yamada A."/>
            <person name="Yan M."/>
            <person name="Wang P."/>
            <person name="Xu J."/>
            <person name="Bruns T."/>
            <person name="Baldrian P."/>
            <person name="Vilgalys R."/>
            <person name="Dunand C."/>
            <person name="Henrissat B."/>
            <person name="Grigoriev I.V."/>
            <person name="Hibbett D."/>
            <person name="Nagy L.G."/>
            <person name="Martin F.M."/>
        </authorList>
    </citation>
    <scope>NUCLEOTIDE SEQUENCE</scope>
    <source>
        <strain evidence="5">UP504</strain>
    </source>
</reference>
<evidence type="ECO:0000256" key="2">
    <source>
        <dbReference type="ARBA" id="ARBA00023128"/>
    </source>
</evidence>
<sequence length="78" mass="8282">MSYRIAGRLIKNEYLAIGVLTSTAAIAYASLGGGSKKAVATDKAGSIVDSVKGTFKSDDEEAFVREFIAKAEKEEAKH</sequence>
<proteinExistence type="predicted"/>
<keyword evidence="3 4" id="KW-0472">Membrane</keyword>
<dbReference type="PANTHER" id="PTHR28074:SF1">
    <property type="entry name" value="ATP SYNTHASE SUBUNIT K, MITOCHONDRIAL"/>
    <property type="match status" value="1"/>
</dbReference>
<comment type="subcellular location">
    <subcellularLocation>
        <location evidence="1">Mitochondrion membrane</location>
    </subcellularLocation>
</comment>
<dbReference type="OrthoDB" id="2094445at2759"/>
<evidence type="ECO:0000256" key="1">
    <source>
        <dbReference type="ARBA" id="ARBA00004325"/>
    </source>
</evidence>